<dbReference type="InterPro" id="IPR026341">
    <property type="entry name" value="T9SS_type_B"/>
</dbReference>
<feature type="transmembrane region" description="Helical" evidence="1">
    <location>
        <begin position="20"/>
        <end position="38"/>
    </location>
</feature>
<evidence type="ECO:0000256" key="1">
    <source>
        <dbReference type="SAM" id="Phobius"/>
    </source>
</evidence>
<keyword evidence="1" id="KW-0472">Membrane</keyword>
<proteinExistence type="predicted"/>
<evidence type="ECO:0000313" key="2">
    <source>
        <dbReference type="EMBL" id="KAA2215968.1"/>
    </source>
</evidence>
<name>A0A5B2TQ26_9FLAO</name>
<evidence type="ECO:0000313" key="3">
    <source>
        <dbReference type="Proteomes" id="UP000323188"/>
    </source>
</evidence>
<dbReference type="RefSeq" id="WP_154920698.1">
    <property type="nucleotide sequence ID" value="NZ_VUOE01000003.1"/>
</dbReference>
<dbReference type="Gene3D" id="2.60.40.3440">
    <property type="match status" value="2"/>
</dbReference>
<dbReference type="EMBL" id="VUOE01000003">
    <property type="protein sequence ID" value="KAA2215968.1"/>
    <property type="molecule type" value="Genomic_DNA"/>
</dbReference>
<dbReference type="Pfam" id="PF17963">
    <property type="entry name" value="Big_9"/>
    <property type="match status" value="2"/>
</dbReference>
<comment type="caution">
    <text evidence="2">The sequence shown here is derived from an EMBL/GenBank/DDBJ whole genome shotgun (WGS) entry which is preliminary data.</text>
</comment>
<accession>A0A5B2TQ26</accession>
<dbReference type="AlphaFoldDB" id="A0A5B2TQ26"/>
<gene>
    <name evidence="2" type="ORF">F0361_17425</name>
</gene>
<dbReference type="Pfam" id="PF13585">
    <property type="entry name" value="CHU_C"/>
    <property type="match status" value="1"/>
</dbReference>
<keyword evidence="1" id="KW-1133">Transmembrane helix</keyword>
<sequence>MNVNYAQTNYFLPKLPSLNLIGLFVTILFTIGVAKIYGQGISSGVNFNWQDTQTNIWDQATLESIDINGENYNTFVVPSSYEMTRVGPGGHSENHIWSNGAMLMGSSNDYNWDLEAINAYQSLNLNHYFESNSNGVNFCENYGATASVDTQIQTISYNPGIPSNPDGVLAVTERGGNNCQYLEIYGIPANSSTEVLLGATFVRSQGNLTGIKPQSPPLPNSDYWSSGRNNDNGQIIGIALFKLSDLAPVGSIITSIKYLAATTDNGDGKFFLMQTYAVDDYFETNFKESLNANVATNDNLPDFSTYSLLNDMQPLYGSVTVETDGTFMYTPNNDFKGMDQFEVQVCLPYPNEHVCETSTVIIKVREDNKPNAQDDHFLIVQNTADIALTILDNDTFGVDGPNANLALEITSSPSNGILAIGNNGTPLDKADDYFVYTPNADFIGSDDFTYTIIDGNGTRDTATVTLTVIELPSNVTVEACKTTPAADYNPSSGTCPIDTVLTESINGNNDNCPTEYVITRNWTITDCVGNIINHEQVITIVDTTAPTFVEPLPQNETVTCDKIPFAETLTAIDSCESDIMVNYTETISNDGNCAIGYEITRMWIASDCAGNTETHTQTITVIPNGPIMASPYEEQVTILCGDEIPEVPNLTFTGGCGNYSVDFNEQRENANDSEDYMIVRSWNVIDSCGNTALFEQFIFVMQPQLQEVTIELCIEDEAIDLVNYLPSGFETDGTFKAITQGTQMTGSIFDPMQHQTQTYVVEYSSTSGECNYFVDFTIAVNNKCVPCSVDNFTVSKAVTANADGFNDFFEIKGTEFCDNTFEVMIFNRWGNKVFEAKNYENDWGGTSPDNSLGNSGYLPTGTYYYIINLNGEQSQQINGYIYLGSE</sequence>
<reference evidence="2 3" key="1">
    <citation type="submission" date="2019-09" db="EMBL/GenBank/DDBJ databases">
        <authorList>
            <person name="Khan S.A."/>
            <person name="Jeon C.O."/>
            <person name="Chun B.H."/>
            <person name="Jeong S.E."/>
        </authorList>
    </citation>
    <scope>NUCLEOTIDE SEQUENCE [LARGE SCALE GENOMIC DNA]</scope>
    <source>
        <strain evidence="2 3">KCTC 42508</strain>
    </source>
</reference>
<organism evidence="2 3">
    <name type="scientific">Maribacter flavus</name>
    <dbReference type="NCBI Taxonomy" id="1658664"/>
    <lineage>
        <taxon>Bacteria</taxon>
        <taxon>Pseudomonadati</taxon>
        <taxon>Bacteroidota</taxon>
        <taxon>Flavobacteriia</taxon>
        <taxon>Flavobacteriales</taxon>
        <taxon>Flavobacteriaceae</taxon>
        <taxon>Maribacter</taxon>
    </lineage>
</organism>
<dbReference type="Proteomes" id="UP000323188">
    <property type="component" value="Unassembled WGS sequence"/>
</dbReference>
<dbReference type="NCBIfam" id="TIGR04131">
    <property type="entry name" value="Bac_Flav_CTERM"/>
    <property type="match status" value="1"/>
</dbReference>
<protein>
    <submittedName>
        <fullName evidence="2">T9SS type B sorting domain-containing protein</fullName>
    </submittedName>
</protein>
<keyword evidence="1" id="KW-0812">Transmembrane</keyword>